<evidence type="ECO:0000256" key="2">
    <source>
        <dbReference type="ARBA" id="ARBA00022741"/>
    </source>
</evidence>
<dbReference type="AlphaFoldDB" id="A0A1T4TF84"/>
<gene>
    <name evidence="8" type="ORF">SAMN02745673_04925</name>
</gene>
<keyword evidence="3 8" id="KW-0418">Kinase</keyword>
<sequence length="726" mass="73750">MSPSPPPQPADDSPRPPLPPELSPLEPGAPPSIGPYRLVGRLGEGGMGVVYGALDHTGRCIAVKVVHERLAADPDFRARFEREVALLRRVGGLCAASVHAADPGAPRPWVATDFVPGATLSRHVRENGPLDGDRLTAFAAGVAEALCAIHGAGIVHCDLKPGNVILSPSGPKVLDFGIAQPLAEATAASGAVFGSPGWMSPERYSGGAATPAADVFAWGAVVAYAATGRLPFGRGDSGELARRTRVEPPDIVGVPEGVRPLVERALAKDPGERPGSEELFAALLELADTGADARPHRALPPVERLRALLGERWTGFGGRLYDPALWVAAAPVLGGAALAGGAAVGGAASSAAVSGTSAAGAAGGAGALSAGGAAAGVAGAATGTTAVSSGAVTITAIVGAAVVVTGLGAGGYVALEAARSDPGPTVTTPSPSPSTPAQTVRRAGELALEADSFEVVVTRRPTEEAALAGGGTMDVEDLIALGTVVERHAYTSGPVPVYTSSISQDGGGVTLQRIDGELYEYTVVMDAWNRRAESDGSPGTTEHTPEALMAPLAAAAEATDLAAAGTEEVGGTPATRYSGTFQVVEYQGTHLETTSDDVPFELWIGADGHPLRLEYASSHNSYEIDYTGFGNPVETGYCGTVDGLGPNGEVMVLTPSSAVPCDQARSIVEQYVATPLEQRGGSGLFAEIDGWGCALRSAGDLERRLDEHVGGCSRQDAGSIHLLRTD</sequence>
<keyword evidence="1" id="KW-0808">Transferase</keyword>
<reference evidence="8 9" key="1">
    <citation type="submission" date="2017-02" db="EMBL/GenBank/DDBJ databases">
        <authorList>
            <person name="Peterson S.W."/>
        </authorList>
    </citation>
    <scope>NUCLEOTIDE SEQUENCE [LARGE SCALE GENOMIC DNA]</scope>
    <source>
        <strain evidence="8 9">DSM 45154</strain>
    </source>
</reference>
<dbReference type="PROSITE" id="PS00107">
    <property type="entry name" value="PROTEIN_KINASE_ATP"/>
    <property type="match status" value="1"/>
</dbReference>
<feature type="region of interest" description="Disordered" evidence="6">
    <location>
        <begin position="1"/>
        <end position="31"/>
    </location>
</feature>
<dbReference type="Proteomes" id="UP000190637">
    <property type="component" value="Unassembled WGS sequence"/>
</dbReference>
<accession>A0A1T4TF84</accession>
<dbReference type="PANTHER" id="PTHR43289">
    <property type="entry name" value="MITOGEN-ACTIVATED PROTEIN KINASE KINASE KINASE 20-RELATED"/>
    <property type="match status" value="1"/>
</dbReference>
<evidence type="ECO:0000256" key="5">
    <source>
        <dbReference type="PROSITE-ProRule" id="PRU10141"/>
    </source>
</evidence>
<dbReference type="PROSITE" id="PS50011">
    <property type="entry name" value="PROTEIN_KINASE_DOM"/>
    <property type="match status" value="1"/>
</dbReference>
<evidence type="ECO:0000313" key="9">
    <source>
        <dbReference type="Proteomes" id="UP000190637"/>
    </source>
</evidence>
<dbReference type="PROSITE" id="PS00108">
    <property type="entry name" value="PROTEIN_KINASE_ST"/>
    <property type="match status" value="1"/>
</dbReference>
<dbReference type="PANTHER" id="PTHR43289:SF34">
    <property type="entry name" value="SERINE_THREONINE-PROTEIN KINASE YBDM-RELATED"/>
    <property type="match status" value="1"/>
</dbReference>
<evidence type="ECO:0000256" key="6">
    <source>
        <dbReference type="SAM" id="MobiDB-lite"/>
    </source>
</evidence>
<dbReference type="InterPro" id="IPR011009">
    <property type="entry name" value="Kinase-like_dom_sf"/>
</dbReference>
<proteinExistence type="predicted"/>
<dbReference type="RefSeq" id="WP_078764136.1">
    <property type="nucleotide sequence ID" value="NZ_FUWS01000022.1"/>
</dbReference>
<dbReference type="CDD" id="cd14014">
    <property type="entry name" value="STKc_PknB_like"/>
    <property type="match status" value="1"/>
</dbReference>
<keyword evidence="9" id="KW-1185">Reference proteome</keyword>
<dbReference type="InterPro" id="IPR029046">
    <property type="entry name" value="LolA/LolB/LppX"/>
</dbReference>
<dbReference type="Gene3D" id="1.10.510.10">
    <property type="entry name" value="Transferase(Phosphotransferase) domain 1"/>
    <property type="match status" value="1"/>
</dbReference>
<keyword evidence="2 5" id="KW-0547">Nucleotide-binding</keyword>
<dbReference type="SUPFAM" id="SSF56112">
    <property type="entry name" value="Protein kinase-like (PK-like)"/>
    <property type="match status" value="1"/>
</dbReference>
<dbReference type="InterPro" id="IPR000719">
    <property type="entry name" value="Prot_kinase_dom"/>
</dbReference>
<dbReference type="EMBL" id="FUWS01000022">
    <property type="protein sequence ID" value="SKA39102.1"/>
    <property type="molecule type" value="Genomic_DNA"/>
</dbReference>
<evidence type="ECO:0000313" key="8">
    <source>
        <dbReference type="EMBL" id="SKA39102.1"/>
    </source>
</evidence>
<dbReference type="OrthoDB" id="3414854at2"/>
<keyword evidence="8" id="KW-0723">Serine/threonine-protein kinase</keyword>
<name>A0A1T4TF84_9ACTN</name>
<keyword evidence="4 5" id="KW-0067">ATP-binding</keyword>
<evidence type="ECO:0000259" key="7">
    <source>
        <dbReference type="PROSITE" id="PS50011"/>
    </source>
</evidence>
<dbReference type="InterPro" id="IPR017441">
    <property type="entry name" value="Protein_kinase_ATP_BS"/>
</dbReference>
<evidence type="ECO:0000256" key="3">
    <source>
        <dbReference type="ARBA" id="ARBA00022777"/>
    </source>
</evidence>
<dbReference type="GO" id="GO:0004674">
    <property type="term" value="F:protein serine/threonine kinase activity"/>
    <property type="evidence" value="ECO:0007669"/>
    <property type="project" value="UniProtKB-KW"/>
</dbReference>
<dbReference type="InterPro" id="IPR008271">
    <property type="entry name" value="Ser/Thr_kinase_AS"/>
</dbReference>
<dbReference type="SMART" id="SM00220">
    <property type="entry name" value="S_TKc"/>
    <property type="match status" value="1"/>
</dbReference>
<organism evidence="8 9">
    <name type="scientific">Marinactinospora thermotolerans DSM 45154</name>
    <dbReference type="NCBI Taxonomy" id="1122192"/>
    <lineage>
        <taxon>Bacteria</taxon>
        <taxon>Bacillati</taxon>
        <taxon>Actinomycetota</taxon>
        <taxon>Actinomycetes</taxon>
        <taxon>Streptosporangiales</taxon>
        <taxon>Nocardiopsidaceae</taxon>
        <taxon>Marinactinospora</taxon>
    </lineage>
</organism>
<dbReference type="STRING" id="1122192.SAMN02745673_04925"/>
<dbReference type="Gene3D" id="3.30.200.20">
    <property type="entry name" value="Phosphorylase Kinase, domain 1"/>
    <property type="match status" value="1"/>
</dbReference>
<dbReference type="SUPFAM" id="SSF89392">
    <property type="entry name" value="Prokaryotic lipoproteins and lipoprotein localization factors"/>
    <property type="match status" value="1"/>
</dbReference>
<protein>
    <submittedName>
        <fullName evidence="8">Serine/threonine protein kinase</fullName>
    </submittedName>
</protein>
<evidence type="ECO:0000256" key="1">
    <source>
        <dbReference type="ARBA" id="ARBA00022679"/>
    </source>
</evidence>
<feature type="domain" description="Protein kinase" evidence="7">
    <location>
        <begin position="36"/>
        <end position="299"/>
    </location>
</feature>
<dbReference type="Pfam" id="PF00069">
    <property type="entry name" value="Pkinase"/>
    <property type="match status" value="1"/>
</dbReference>
<dbReference type="GO" id="GO:0005524">
    <property type="term" value="F:ATP binding"/>
    <property type="evidence" value="ECO:0007669"/>
    <property type="project" value="UniProtKB-UniRule"/>
</dbReference>
<evidence type="ECO:0000256" key="4">
    <source>
        <dbReference type="ARBA" id="ARBA00022840"/>
    </source>
</evidence>
<dbReference type="Gene3D" id="2.50.20.20">
    <property type="match status" value="1"/>
</dbReference>
<feature type="binding site" evidence="5">
    <location>
        <position position="64"/>
    </location>
    <ligand>
        <name>ATP</name>
        <dbReference type="ChEBI" id="CHEBI:30616"/>
    </ligand>
</feature>